<dbReference type="AlphaFoldDB" id="A0AAV1KKR7"/>
<protein>
    <recommendedName>
        <fullName evidence="5">Transposable element P transposase</fullName>
    </recommendedName>
</protein>
<feature type="domain" description="Transposable element P transposase-like RNase H C-terminal" evidence="1">
    <location>
        <begin position="4"/>
        <end position="38"/>
    </location>
</feature>
<name>A0AAV1KKR7_9NEOP</name>
<evidence type="ECO:0000313" key="3">
    <source>
        <dbReference type="EMBL" id="CAK1582459.1"/>
    </source>
</evidence>
<dbReference type="Proteomes" id="UP001314205">
    <property type="component" value="Unassembled WGS sequence"/>
</dbReference>
<dbReference type="Pfam" id="PF21789">
    <property type="entry name" value="TNP-like_RNaseH_C"/>
    <property type="match status" value="1"/>
</dbReference>
<dbReference type="InterPro" id="IPR055035">
    <property type="entry name" value="THAP9_C"/>
</dbReference>
<dbReference type="Pfam" id="PF22824">
    <property type="entry name" value="THAP9_C"/>
    <property type="match status" value="1"/>
</dbReference>
<evidence type="ECO:0000259" key="2">
    <source>
        <dbReference type="Pfam" id="PF22824"/>
    </source>
</evidence>
<evidence type="ECO:0008006" key="5">
    <source>
        <dbReference type="Google" id="ProtNLM"/>
    </source>
</evidence>
<reference evidence="3 4" key="1">
    <citation type="submission" date="2023-11" db="EMBL/GenBank/DDBJ databases">
        <authorList>
            <person name="Hedman E."/>
            <person name="Englund M."/>
            <person name="Stromberg M."/>
            <person name="Nyberg Akerstrom W."/>
            <person name="Nylinder S."/>
            <person name="Jareborg N."/>
            <person name="Kallberg Y."/>
            <person name="Kronander E."/>
        </authorList>
    </citation>
    <scope>NUCLEOTIDE SEQUENCE [LARGE SCALE GENOMIC DNA]</scope>
</reference>
<gene>
    <name evidence="3" type="ORF">PARMNEM_LOCUS3980</name>
</gene>
<evidence type="ECO:0000259" key="1">
    <source>
        <dbReference type="Pfam" id="PF21789"/>
    </source>
</evidence>
<organism evidence="3 4">
    <name type="scientific">Parnassius mnemosyne</name>
    <name type="common">clouded apollo</name>
    <dbReference type="NCBI Taxonomy" id="213953"/>
    <lineage>
        <taxon>Eukaryota</taxon>
        <taxon>Metazoa</taxon>
        <taxon>Ecdysozoa</taxon>
        <taxon>Arthropoda</taxon>
        <taxon>Hexapoda</taxon>
        <taxon>Insecta</taxon>
        <taxon>Pterygota</taxon>
        <taxon>Neoptera</taxon>
        <taxon>Endopterygota</taxon>
        <taxon>Lepidoptera</taxon>
        <taxon>Glossata</taxon>
        <taxon>Ditrysia</taxon>
        <taxon>Papilionoidea</taxon>
        <taxon>Papilionidae</taxon>
        <taxon>Parnassiinae</taxon>
        <taxon>Parnassini</taxon>
        <taxon>Parnassius</taxon>
        <taxon>Driopa</taxon>
    </lineage>
</organism>
<keyword evidence="4" id="KW-1185">Reference proteome</keyword>
<dbReference type="PANTHER" id="PTHR47577:SF2">
    <property type="entry name" value="THAP DOMAIN CONTAINING 9"/>
    <property type="match status" value="1"/>
</dbReference>
<dbReference type="PANTHER" id="PTHR47577">
    <property type="entry name" value="THAP DOMAIN-CONTAINING PROTEIN 6"/>
    <property type="match status" value="1"/>
</dbReference>
<feature type="domain" description="DNA transposase THAP9 C-terminal" evidence="2">
    <location>
        <begin position="110"/>
        <end position="256"/>
    </location>
</feature>
<dbReference type="EMBL" id="CAVLGL010000046">
    <property type="protein sequence ID" value="CAK1582459.1"/>
    <property type="molecule type" value="Genomic_DNA"/>
</dbReference>
<accession>A0AAV1KKR7</accession>
<sequence length="268" mass="30940">MPTYKLSQDHLELLFSNIRAHGGCNNNPKARHFMAIYKKLLVKLELNNFESGNCMALENISILTCSSSVEKMNKSTLSPMIEEEMENEEYIKEFDEVLKTENIMTEFSSEIVSYIAGNVVHFLLNKIKCETCISALLNSSAIKDNFKLIRLKDNGGLIFPSADVILICKKIESILKTFTVDAQLVKKFEKFKKQITSRALRHFIGIEVFREIDFHQFDQGPMENHVILLTKCIIERYTDIRLHHLMKTSAQKVSKRQLLNKYLHFTGQ</sequence>
<proteinExistence type="predicted"/>
<evidence type="ECO:0000313" key="4">
    <source>
        <dbReference type="Proteomes" id="UP001314205"/>
    </source>
</evidence>
<comment type="caution">
    <text evidence="3">The sequence shown here is derived from an EMBL/GenBank/DDBJ whole genome shotgun (WGS) entry which is preliminary data.</text>
</comment>
<dbReference type="InterPro" id="IPR048367">
    <property type="entry name" value="TNP-like_RNaseH_C"/>
</dbReference>